<evidence type="ECO:0000313" key="3">
    <source>
        <dbReference type="EMBL" id="CEF60535.1"/>
    </source>
</evidence>
<reference evidence="5" key="3">
    <citation type="submission" date="2020-12" db="UniProtKB">
        <authorList>
            <consortium name="WormBaseParasite"/>
        </authorList>
    </citation>
    <scope>IDENTIFICATION</scope>
</reference>
<reference evidence="3" key="2">
    <citation type="submission" date="2014-09" db="EMBL/GenBank/DDBJ databases">
        <authorList>
            <person name="Aslett A.Martin."/>
        </authorList>
    </citation>
    <scope>NUCLEOTIDE SEQUENCE</scope>
    <source>
        <strain evidence="3">ED321 Heterogonic</strain>
    </source>
</reference>
<accession>A0A090KSQ5</accession>
<proteinExistence type="predicted"/>
<keyword evidence="4" id="KW-1185">Reference proteome</keyword>
<protein>
    <submittedName>
        <fullName evidence="3 5">Uncharacterized protein</fullName>
    </submittedName>
</protein>
<dbReference type="Proteomes" id="UP000035682">
    <property type="component" value="Unplaced"/>
</dbReference>
<dbReference type="GeneID" id="36385348"/>
<evidence type="ECO:0000256" key="1">
    <source>
        <dbReference type="SAM" id="Coils"/>
    </source>
</evidence>
<dbReference type="EMBL" id="LN609399">
    <property type="protein sequence ID" value="CEF60535.1"/>
    <property type="molecule type" value="Genomic_DNA"/>
</dbReference>
<feature type="coiled-coil region" evidence="1">
    <location>
        <begin position="59"/>
        <end position="90"/>
    </location>
</feature>
<evidence type="ECO:0000313" key="5">
    <source>
        <dbReference type="WBParaSite" id="SRAE_X000227200.1"/>
    </source>
</evidence>
<dbReference type="WormBase" id="SRAE_X000227200">
    <property type="protein sequence ID" value="SRP01323"/>
    <property type="gene ID" value="WBGene00267854"/>
</dbReference>
<organism evidence="3">
    <name type="scientific">Strongyloides ratti</name>
    <name type="common">Parasitic roundworm</name>
    <dbReference type="NCBI Taxonomy" id="34506"/>
    <lineage>
        <taxon>Eukaryota</taxon>
        <taxon>Metazoa</taxon>
        <taxon>Ecdysozoa</taxon>
        <taxon>Nematoda</taxon>
        <taxon>Chromadorea</taxon>
        <taxon>Rhabditida</taxon>
        <taxon>Tylenchina</taxon>
        <taxon>Panagrolaimomorpha</taxon>
        <taxon>Strongyloidoidea</taxon>
        <taxon>Strongyloididae</taxon>
        <taxon>Strongyloides</taxon>
    </lineage>
</organism>
<evidence type="ECO:0000313" key="4">
    <source>
        <dbReference type="Proteomes" id="UP000035682"/>
    </source>
</evidence>
<dbReference type="Gene3D" id="1.20.120.20">
    <property type="entry name" value="Apolipoprotein"/>
    <property type="match status" value="1"/>
</dbReference>
<keyword evidence="2" id="KW-0732">Signal</keyword>
<dbReference type="AlphaFoldDB" id="A0A090KSQ5"/>
<evidence type="ECO:0000313" key="6">
    <source>
        <dbReference type="WormBase" id="SRAE_X000227200"/>
    </source>
</evidence>
<sequence>MHCIKYLAIFAIFAIQFSLQDVSSEESSSQVAVTSHEGNNLPEEQEVVQTKKSLLGNFKNKLSEKTKGLKSRLNQAKDKVKSGLEKVKNEVNEKFKSNSKFQKGIELKDKVKNKVSDLRNNFKKKLPKIF</sequence>
<evidence type="ECO:0000256" key="2">
    <source>
        <dbReference type="SAM" id="SignalP"/>
    </source>
</evidence>
<dbReference type="CTD" id="36385348"/>
<feature type="signal peptide" evidence="2">
    <location>
        <begin position="1"/>
        <end position="24"/>
    </location>
</feature>
<keyword evidence="1" id="KW-0175">Coiled coil</keyword>
<dbReference type="WBParaSite" id="SRAE_X000227200.1">
    <property type="protein sequence ID" value="SRAE_X000227200.1"/>
    <property type="gene ID" value="WBGene00267854"/>
</dbReference>
<gene>
    <name evidence="3 5 6" type="ORF">SRAE_X000227200</name>
</gene>
<dbReference type="RefSeq" id="XP_024499744.1">
    <property type="nucleotide sequence ID" value="XM_024645464.1"/>
</dbReference>
<feature type="chain" id="PRO_5015030100" evidence="2">
    <location>
        <begin position="25"/>
        <end position="130"/>
    </location>
</feature>
<reference evidence="4" key="1">
    <citation type="submission" date="2014-09" db="EMBL/GenBank/DDBJ databases">
        <authorList>
            <person name="Martin A.A."/>
        </authorList>
    </citation>
    <scope>NUCLEOTIDE SEQUENCE</scope>
    <source>
        <strain evidence="4">ED321</strain>
    </source>
</reference>
<name>A0A090KSQ5_STRRB</name>